<dbReference type="Proteomes" id="UP000609726">
    <property type="component" value="Unassembled WGS sequence"/>
</dbReference>
<keyword evidence="2" id="KW-1185">Reference proteome</keyword>
<name>A0ABX0NNI1_9BURK</name>
<evidence type="ECO:0000313" key="2">
    <source>
        <dbReference type="Proteomes" id="UP000609726"/>
    </source>
</evidence>
<organism evidence="1 2">
    <name type="scientific">Massilia mucilaginosa</name>
    <dbReference type="NCBI Taxonomy" id="2609282"/>
    <lineage>
        <taxon>Bacteria</taxon>
        <taxon>Pseudomonadati</taxon>
        <taxon>Pseudomonadota</taxon>
        <taxon>Betaproteobacteria</taxon>
        <taxon>Burkholderiales</taxon>
        <taxon>Oxalobacteraceae</taxon>
        <taxon>Telluria group</taxon>
        <taxon>Massilia</taxon>
    </lineage>
</organism>
<accession>A0ABX0NNI1</accession>
<protein>
    <submittedName>
        <fullName evidence="1">Uncharacterized protein</fullName>
    </submittedName>
</protein>
<evidence type="ECO:0000313" key="1">
    <source>
        <dbReference type="EMBL" id="NHZ88352.1"/>
    </source>
</evidence>
<comment type="caution">
    <text evidence="1">The sequence shown here is derived from an EMBL/GenBank/DDBJ whole genome shotgun (WGS) entry which is preliminary data.</text>
</comment>
<proteinExistence type="predicted"/>
<sequence length="137" mass="14748">MEIVLKKTEILEVFARAVPSDQHMLQMFAAAATKGVALPYTEGLCEALACIDFAVPGYAAEMISRIASVKGIGESQYESLVQIASEIYATCGAVQSADADEFGSPLFTHEPRLKKGKNPEFEACAEGLWYAVEVKAP</sequence>
<gene>
    <name evidence="1" type="ORF">F2P45_04820</name>
</gene>
<reference evidence="1 2" key="1">
    <citation type="submission" date="2019-10" db="EMBL/GenBank/DDBJ databases">
        <title>Taxonomy of Antarctic Massilia spp.: description of Massilia rubra sp. nov., Massilia aquatica sp. nov., Massilia mucilaginosa sp. nov., Massilia frigida sp. nov. isolated from streams, lakes and regoliths.</title>
        <authorList>
            <person name="Holochova P."/>
            <person name="Sedlacek I."/>
            <person name="Kralova S."/>
            <person name="Maslanova I."/>
            <person name="Busse H.-J."/>
            <person name="Stankova E."/>
            <person name="Vrbovska V."/>
            <person name="Kovarovic V."/>
            <person name="Bartak M."/>
            <person name="Svec P."/>
            <person name="Pantucek R."/>
        </authorList>
    </citation>
    <scope>NUCLEOTIDE SEQUENCE [LARGE SCALE GENOMIC DNA]</scope>
    <source>
        <strain evidence="1 2">CCM 8733</strain>
    </source>
</reference>
<dbReference type="EMBL" id="WHJH01000003">
    <property type="protein sequence ID" value="NHZ88352.1"/>
    <property type="molecule type" value="Genomic_DNA"/>
</dbReference>
<dbReference type="RefSeq" id="WP_223164672.1">
    <property type="nucleotide sequence ID" value="NZ_WHJH01000003.1"/>
</dbReference>